<keyword evidence="2" id="KW-1185">Reference proteome</keyword>
<proteinExistence type="predicted"/>
<dbReference type="EMBL" id="JACIFX010000001">
    <property type="protein sequence ID" value="MBB4226680.1"/>
    <property type="molecule type" value="Genomic_DNA"/>
</dbReference>
<name>A0ABR6IFP0_9HYPH</name>
<organism evidence="1 2">
    <name type="scientific">Rhizobium mongolense</name>
    <dbReference type="NCBI Taxonomy" id="57676"/>
    <lineage>
        <taxon>Bacteria</taxon>
        <taxon>Pseudomonadati</taxon>
        <taxon>Pseudomonadota</taxon>
        <taxon>Alphaproteobacteria</taxon>
        <taxon>Hyphomicrobiales</taxon>
        <taxon>Rhizobiaceae</taxon>
        <taxon>Rhizobium/Agrobacterium group</taxon>
        <taxon>Rhizobium</taxon>
    </lineage>
</organism>
<sequence>MLLHTAVNNKLDTVFLELLELPIVATGFEFSRIM</sequence>
<protein>
    <submittedName>
        <fullName evidence="1">Uncharacterized protein</fullName>
    </submittedName>
</protein>
<dbReference type="Proteomes" id="UP000551353">
    <property type="component" value="Unassembled WGS sequence"/>
</dbReference>
<accession>A0ABR6IFP0</accession>
<evidence type="ECO:0000313" key="1">
    <source>
        <dbReference type="EMBL" id="MBB4226680.1"/>
    </source>
</evidence>
<reference evidence="1 2" key="1">
    <citation type="submission" date="2020-08" db="EMBL/GenBank/DDBJ databases">
        <title>Genomic Encyclopedia of Type Strains, Phase IV (KMG-V): Genome sequencing to study the core and pangenomes of soil and plant-associated prokaryotes.</title>
        <authorList>
            <person name="Whitman W."/>
        </authorList>
    </citation>
    <scope>NUCLEOTIDE SEQUENCE [LARGE SCALE GENOMIC DNA]</scope>
    <source>
        <strain evidence="1 2">SEMIA 4087</strain>
    </source>
</reference>
<evidence type="ECO:0000313" key="2">
    <source>
        <dbReference type="Proteomes" id="UP000551353"/>
    </source>
</evidence>
<comment type="caution">
    <text evidence="1">The sequence shown here is derived from an EMBL/GenBank/DDBJ whole genome shotgun (WGS) entry which is preliminary data.</text>
</comment>
<gene>
    <name evidence="1" type="ORF">GGD56_000500</name>
</gene>